<evidence type="ECO:0000256" key="1">
    <source>
        <dbReference type="ARBA" id="ARBA00004328"/>
    </source>
</evidence>
<sequence>MPEFTKRKKIEARYKQMKQDADNWLPVWKDLKQWGNPTRGFFDGDDPRQARKIDHKRILNNKFIRALRTSSAGLHSGLTSPSRPWFQLTVGDPELAKDARVMAWLDDVETRIYAVFNTSNIYKILPMMYAELLLFGTAAAPIEENYDRVFNCKSLTCGQYFLDVDDNGMVNTFARRINMSVAQLVNVFGLDNVTESIRNEYKEDKLNVMHTIAHIIEPNDDRIKGQRDFANKPFRSVYWVPGNDNEHVLRLGGYDEFPIIAPRWEVTKTTDIYGVSPAMYAMGDQKSLQEMERRGLMGLAKMVDPPVNVSGNAKAVNTMPGGVNPFDPVTAGSDTGARATYQVAIDFNALATYVQRTEQRIDEMMYVDLFKMILNSEQTQPITAREVVEKHEEKMMNLGPVLESMNQELHAPLIKRVFKIMMRGGLIPEPPPELNQQMLKVNFISVLAQAQQMVATTSIQQSLGFIGSVAGLFPDVIDVVDIDEAAIDYMQANGMPAKCIRSKEDIENIRQQKQQAMQQQQMAQDMGAMVQGAKTLSEAKLDDNNALAAITGLGGAGSGVV</sequence>
<keyword evidence="4" id="KW-0175">Coiled coil</keyword>
<gene>
    <name evidence="5" type="ORF">NZ47_09495</name>
</gene>
<reference evidence="5 6" key="1">
    <citation type="journal article" date="2013" name="PLoS ONE">
        <title>Identification and characterization of three novel lipases belonging to families II and V from Anaerovibrio lipolyticus 5ST.</title>
        <authorList>
            <person name="Prive F."/>
            <person name="Kaderbhai N.N."/>
            <person name="Girdwood S."/>
            <person name="Worgan H.J."/>
            <person name="Pinloche E."/>
            <person name="Scollan N.D."/>
            <person name="Huws S.A."/>
            <person name="Newbold C.J."/>
        </authorList>
    </citation>
    <scope>NUCLEOTIDE SEQUENCE [LARGE SCALE GENOMIC DNA]</scope>
    <source>
        <strain evidence="5 6">5S</strain>
    </source>
</reference>
<comment type="caution">
    <text evidence="5">The sequence shown here is derived from an EMBL/GenBank/DDBJ whole genome shotgun (WGS) entry which is preliminary data.</text>
</comment>
<keyword evidence="6" id="KW-1185">Reference proteome</keyword>
<evidence type="ECO:0008006" key="7">
    <source>
        <dbReference type="Google" id="ProtNLM"/>
    </source>
</evidence>
<protein>
    <recommendedName>
        <fullName evidence="7">Tail protein</fullName>
    </recommendedName>
</protein>
<evidence type="ECO:0000256" key="3">
    <source>
        <dbReference type="ARBA" id="ARBA00023219"/>
    </source>
</evidence>
<evidence type="ECO:0000256" key="2">
    <source>
        <dbReference type="ARBA" id="ARBA00022612"/>
    </source>
</evidence>
<dbReference type="STRING" id="82374.NZ47_09495"/>
<accession>A0A0B2JY23</accession>
<comment type="subcellular location">
    <subcellularLocation>
        <location evidence="1">Virion</location>
    </subcellularLocation>
</comment>
<name>A0A0B2JY23_9FIRM</name>
<dbReference type="InterPro" id="IPR020991">
    <property type="entry name" value="Connector_podovirus"/>
</dbReference>
<keyword evidence="2" id="KW-1188">Viral release from host cell</keyword>
<keyword evidence="3" id="KW-0231">Viral genome packaging</keyword>
<evidence type="ECO:0000256" key="4">
    <source>
        <dbReference type="SAM" id="Coils"/>
    </source>
</evidence>
<dbReference type="AlphaFoldDB" id="A0A0B2JY23"/>
<dbReference type="Pfam" id="PF12236">
    <property type="entry name" value="Head-tail_con"/>
    <property type="match status" value="1"/>
</dbReference>
<evidence type="ECO:0000313" key="6">
    <source>
        <dbReference type="Proteomes" id="UP000030993"/>
    </source>
</evidence>
<dbReference type="RefSeq" id="WP_039209748.1">
    <property type="nucleotide sequence ID" value="NZ_JSCE01000183.1"/>
</dbReference>
<evidence type="ECO:0000313" key="5">
    <source>
        <dbReference type="EMBL" id="KHM51608.1"/>
    </source>
</evidence>
<dbReference type="Proteomes" id="UP000030993">
    <property type="component" value="Unassembled WGS sequence"/>
</dbReference>
<dbReference type="EMBL" id="JSCE01000183">
    <property type="protein sequence ID" value="KHM51608.1"/>
    <property type="molecule type" value="Genomic_DNA"/>
</dbReference>
<proteinExistence type="predicted"/>
<feature type="coiled-coil region" evidence="4">
    <location>
        <begin position="499"/>
        <end position="526"/>
    </location>
</feature>
<organism evidence="5 6">
    <name type="scientific">Anaerovibrio lipolyticus</name>
    <dbReference type="NCBI Taxonomy" id="82374"/>
    <lineage>
        <taxon>Bacteria</taxon>
        <taxon>Bacillati</taxon>
        <taxon>Bacillota</taxon>
        <taxon>Negativicutes</taxon>
        <taxon>Selenomonadales</taxon>
        <taxon>Selenomonadaceae</taxon>
        <taxon>Anaerovibrio</taxon>
    </lineage>
</organism>